<gene>
    <name evidence="2" type="ORF">Dda_0631</name>
</gene>
<proteinExistence type="predicted"/>
<feature type="region of interest" description="Disordered" evidence="1">
    <location>
        <begin position="93"/>
        <end position="125"/>
    </location>
</feature>
<evidence type="ECO:0000313" key="3">
    <source>
        <dbReference type="Proteomes" id="UP001221413"/>
    </source>
</evidence>
<dbReference type="AlphaFoldDB" id="A0AAD6J584"/>
<feature type="compositionally biased region" description="Polar residues" evidence="1">
    <location>
        <begin position="95"/>
        <end position="111"/>
    </location>
</feature>
<feature type="region of interest" description="Disordered" evidence="1">
    <location>
        <begin position="132"/>
        <end position="151"/>
    </location>
</feature>
<feature type="compositionally biased region" description="Acidic residues" evidence="1">
    <location>
        <begin position="323"/>
        <end position="336"/>
    </location>
</feature>
<feature type="region of interest" description="Disordered" evidence="1">
    <location>
        <begin position="217"/>
        <end position="237"/>
    </location>
</feature>
<accession>A0AAD6J584</accession>
<keyword evidence="3" id="KW-1185">Reference proteome</keyword>
<name>A0AAD6J584_DREDA</name>
<comment type="caution">
    <text evidence="2">The sequence shown here is derived from an EMBL/GenBank/DDBJ whole genome shotgun (WGS) entry which is preliminary data.</text>
</comment>
<evidence type="ECO:0000256" key="1">
    <source>
        <dbReference type="SAM" id="MobiDB-lite"/>
    </source>
</evidence>
<feature type="region of interest" description="Disordered" evidence="1">
    <location>
        <begin position="323"/>
        <end position="347"/>
    </location>
</feature>
<organism evidence="2 3">
    <name type="scientific">Drechslerella dactyloides</name>
    <name type="common">Nematode-trapping fungus</name>
    <name type="synonym">Arthrobotrys dactyloides</name>
    <dbReference type="NCBI Taxonomy" id="74499"/>
    <lineage>
        <taxon>Eukaryota</taxon>
        <taxon>Fungi</taxon>
        <taxon>Dikarya</taxon>
        <taxon>Ascomycota</taxon>
        <taxon>Pezizomycotina</taxon>
        <taxon>Orbiliomycetes</taxon>
        <taxon>Orbiliales</taxon>
        <taxon>Orbiliaceae</taxon>
        <taxon>Drechslerella</taxon>
    </lineage>
</organism>
<evidence type="ECO:0000313" key="2">
    <source>
        <dbReference type="EMBL" id="KAJ6264485.1"/>
    </source>
</evidence>
<sequence>MSASATSLPIPAPERPRNLSIFDLPFDTDFILYDEDCDDMSVDLDDITTRGVSKASSFAHQEYKPSMLMYHPHDATSATYPAPSEWEKMFEDLASQPQTRSPSISSVNTTAAAAPDSRRGSLQLPMRDPHACSCSCSRRSSSSHVDYPLRSSRRDSATAHVAHRRLPAMPAGCSFYRSTESLLHPYSNGGYSQDIAPSSRRSSKTCLSIPFTTASSTTTTAASSTASRRRSRRHGSRGSALLLSHIGAGHSHYRMDSHSGDLQEVVAGIPVAAFIHPRMHFPGDDERVECGPVEEDGGYEDAYPLRVTRLWSFDEPMFSDDMDDSPEYFDEEDGEGDMSPLAGARMM</sequence>
<protein>
    <submittedName>
        <fullName evidence="2">Uncharacterized protein</fullName>
    </submittedName>
</protein>
<feature type="compositionally biased region" description="Basic residues" evidence="1">
    <location>
        <begin position="227"/>
        <end position="236"/>
    </location>
</feature>
<reference evidence="2" key="1">
    <citation type="submission" date="2023-01" db="EMBL/GenBank/DDBJ databases">
        <title>The chitinases involved in constricting ring structure development in the nematode-trapping fungus Drechslerella dactyloides.</title>
        <authorList>
            <person name="Wang R."/>
            <person name="Zhang L."/>
            <person name="Tang P."/>
            <person name="Li S."/>
            <person name="Liang L."/>
        </authorList>
    </citation>
    <scope>NUCLEOTIDE SEQUENCE</scope>
    <source>
        <strain evidence="2">YMF1.00031</strain>
    </source>
</reference>
<feature type="compositionally biased region" description="Low complexity" evidence="1">
    <location>
        <begin position="217"/>
        <end position="226"/>
    </location>
</feature>
<dbReference type="Proteomes" id="UP001221413">
    <property type="component" value="Unassembled WGS sequence"/>
</dbReference>
<dbReference type="EMBL" id="JAQGDS010000001">
    <property type="protein sequence ID" value="KAJ6264485.1"/>
    <property type="molecule type" value="Genomic_DNA"/>
</dbReference>